<dbReference type="Pfam" id="PF18726">
    <property type="entry name" value="HEPN_SAV_6107"/>
    <property type="match status" value="1"/>
</dbReference>
<evidence type="ECO:0000313" key="2">
    <source>
        <dbReference type="EMBL" id="GAA3963949.1"/>
    </source>
</evidence>
<evidence type="ECO:0000259" key="1">
    <source>
        <dbReference type="Pfam" id="PF18726"/>
    </source>
</evidence>
<proteinExistence type="predicted"/>
<protein>
    <recommendedName>
        <fullName evidence="1">SAV-6107-like HEPN domain-containing protein</fullName>
    </recommendedName>
</protein>
<comment type="caution">
    <text evidence="2">The sequence shown here is derived from an EMBL/GenBank/DDBJ whole genome shotgun (WGS) entry which is preliminary data.</text>
</comment>
<dbReference type="Proteomes" id="UP001418444">
    <property type="component" value="Unassembled WGS sequence"/>
</dbReference>
<sequence>MAQTSRRRAVPARPAPVDPRVVHRSRDLLDRAEVLFDEASGVADDGAERFRQFYLAAIRAAGAVLAVYEPPGPVRRRRNARDAWSRIKAVAPQYADLAEYFGGLSVMRSRVEAGLVRHVDDTLCARVERRAAEFLDAADASLLAYEQGRLPGADRSEHVLGA</sequence>
<accession>A0ABP7PDR5</accession>
<feature type="domain" description="SAV-6107-like HEPN" evidence="1">
    <location>
        <begin position="43"/>
        <end position="137"/>
    </location>
</feature>
<reference evidence="3" key="1">
    <citation type="journal article" date="2019" name="Int. J. Syst. Evol. Microbiol.">
        <title>The Global Catalogue of Microorganisms (GCM) 10K type strain sequencing project: providing services to taxonomists for standard genome sequencing and annotation.</title>
        <authorList>
            <consortium name="The Broad Institute Genomics Platform"/>
            <consortium name="The Broad Institute Genome Sequencing Center for Infectious Disease"/>
            <person name="Wu L."/>
            <person name="Ma J."/>
        </authorList>
    </citation>
    <scope>NUCLEOTIDE SEQUENCE [LARGE SCALE GENOMIC DNA]</scope>
    <source>
        <strain evidence="3">JCM 16923</strain>
    </source>
</reference>
<keyword evidence="3" id="KW-1185">Reference proteome</keyword>
<name>A0ABP7PDR5_9ACTN</name>
<organism evidence="2 3">
    <name type="scientific">Gordonia caeni</name>
    <dbReference type="NCBI Taxonomy" id="1007097"/>
    <lineage>
        <taxon>Bacteria</taxon>
        <taxon>Bacillati</taxon>
        <taxon>Actinomycetota</taxon>
        <taxon>Actinomycetes</taxon>
        <taxon>Mycobacteriales</taxon>
        <taxon>Gordoniaceae</taxon>
        <taxon>Gordonia</taxon>
    </lineage>
</organism>
<dbReference type="EMBL" id="BAAAZW010000007">
    <property type="protein sequence ID" value="GAA3963949.1"/>
    <property type="molecule type" value="Genomic_DNA"/>
</dbReference>
<dbReference type="InterPro" id="IPR040891">
    <property type="entry name" value="HEPN_SAV_6107"/>
</dbReference>
<dbReference type="RefSeq" id="WP_344784567.1">
    <property type="nucleotide sequence ID" value="NZ_BAAAZW010000007.1"/>
</dbReference>
<evidence type="ECO:0000313" key="3">
    <source>
        <dbReference type="Proteomes" id="UP001418444"/>
    </source>
</evidence>
<gene>
    <name evidence="2" type="ORF">GCM10022231_25440</name>
</gene>